<feature type="transmembrane region" description="Helical" evidence="9">
    <location>
        <begin position="6"/>
        <end position="27"/>
    </location>
</feature>
<feature type="transmembrane region" description="Helical" evidence="9">
    <location>
        <begin position="173"/>
        <end position="198"/>
    </location>
</feature>
<dbReference type="Proteomes" id="UP000294927">
    <property type="component" value="Unassembled WGS sequence"/>
</dbReference>
<name>A0A4R7W3D0_9PSEU</name>
<sequence length="283" mass="28956">MNQFFTLTIGGLASGAVYAALGLSLVIIFRATRVVNFAQPALALLSTYFAFTINQATGTYWLGFLVAIVGGAALGAASDRLLIRHARAHGELGSVIVTLGLLLVAQAVSGMIWTSEPRSFGYAFDFRGLFSAANIFAVVAVLVTAAGVLLLFKLTSLGLRMRAAAFAPEAASLVGVRVGLMVTAGAMLAAAVGALAGLLAVPPLLYPTVLDGIFVYALTAAVVGGLDNPIGTVVAGFTVGIGLSYVSGYLGPELVTLASLAILVVVLSLRPNGLFGRGLARRV</sequence>
<feature type="transmembrane region" description="Helical" evidence="9">
    <location>
        <begin position="34"/>
        <end position="53"/>
    </location>
</feature>
<dbReference type="InterPro" id="IPR001851">
    <property type="entry name" value="ABC_transp_permease"/>
</dbReference>
<dbReference type="OrthoDB" id="3572933at2"/>
<reference evidence="10 11" key="1">
    <citation type="submission" date="2019-03" db="EMBL/GenBank/DDBJ databases">
        <title>Genomic Encyclopedia of Archaeal and Bacterial Type Strains, Phase II (KMG-II): from individual species to whole genera.</title>
        <authorList>
            <person name="Goeker M."/>
        </authorList>
    </citation>
    <scope>NUCLEOTIDE SEQUENCE [LARGE SCALE GENOMIC DNA]</scope>
    <source>
        <strain evidence="10 11">DSM 45499</strain>
    </source>
</reference>
<dbReference type="GO" id="GO:0022857">
    <property type="term" value="F:transmembrane transporter activity"/>
    <property type="evidence" value="ECO:0007669"/>
    <property type="project" value="InterPro"/>
</dbReference>
<evidence type="ECO:0000256" key="2">
    <source>
        <dbReference type="ARBA" id="ARBA00022448"/>
    </source>
</evidence>
<keyword evidence="5" id="KW-0029">Amino-acid transport</keyword>
<organism evidence="10 11">
    <name type="scientific">Actinophytocola oryzae</name>
    <dbReference type="NCBI Taxonomy" id="502181"/>
    <lineage>
        <taxon>Bacteria</taxon>
        <taxon>Bacillati</taxon>
        <taxon>Actinomycetota</taxon>
        <taxon>Actinomycetes</taxon>
        <taxon>Pseudonocardiales</taxon>
        <taxon>Pseudonocardiaceae</taxon>
    </lineage>
</organism>
<proteinExistence type="inferred from homology"/>
<keyword evidence="11" id="KW-1185">Reference proteome</keyword>
<feature type="transmembrane region" description="Helical" evidence="9">
    <location>
        <begin position="95"/>
        <end position="113"/>
    </location>
</feature>
<dbReference type="InterPro" id="IPR052157">
    <property type="entry name" value="BCAA_transport_permease"/>
</dbReference>
<dbReference type="PANTHER" id="PTHR11795:SF451">
    <property type="entry name" value="ABC TRANSPORTER PERMEASE PROTEIN"/>
    <property type="match status" value="1"/>
</dbReference>
<evidence type="ECO:0000313" key="10">
    <source>
        <dbReference type="EMBL" id="TDV57146.1"/>
    </source>
</evidence>
<dbReference type="CDD" id="cd06582">
    <property type="entry name" value="TM_PBP1_LivH_like"/>
    <property type="match status" value="1"/>
</dbReference>
<feature type="transmembrane region" description="Helical" evidence="9">
    <location>
        <begin position="204"/>
        <end position="223"/>
    </location>
</feature>
<keyword evidence="3" id="KW-1003">Cell membrane</keyword>
<feature type="transmembrane region" description="Helical" evidence="9">
    <location>
        <begin position="254"/>
        <end position="275"/>
    </location>
</feature>
<dbReference type="AlphaFoldDB" id="A0A4R7W3D0"/>
<keyword evidence="7 9" id="KW-0472">Membrane</keyword>
<comment type="subcellular location">
    <subcellularLocation>
        <location evidence="1">Cell membrane</location>
        <topology evidence="1">Multi-pass membrane protein</topology>
    </subcellularLocation>
</comment>
<comment type="similarity">
    <text evidence="8">Belongs to the binding-protein-dependent transport system permease family. LivHM subfamily.</text>
</comment>
<evidence type="ECO:0000256" key="1">
    <source>
        <dbReference type="ARBA" id="ARBA00004651"/>
    </source>
</evidence>
<dbReference type="Pfam" id="PF02653">
    <property type="entry name" value="BPD_transp_2"/>
    <property type="match status" value="1"/>
</dbReference>
<dbReference type="GO" id="GO:0006865">
    <property type="term" value="P:amino acid transport"/>
    <property type="evidence" value="ECO:0007669"/>
    <property type="project" value="UniProtKB-KW"/>
</dbReference>
<evidence type="ECO:0000256" key="5">
    <source>
        <dbReference type="ARBA" id="ARBA00022970"/>
    </source>
</evidence>
<keyword evidence="6 9" id="KW-1133">Transmembrane helix</keyword>
<protein>
    <submittedName>
        <fullName evidence="10">Amino acid/amide ABC transporter membrane protein 1 (HAAT family)</fullName>
    </submittedName>
</protein>
<dbReference type="EMBL" id="SOCP01000001">
    <property type="protein sequence ID" value="TDV57146.1"/>
    <property type="molecule type" value="Genomic_DNA"/>
</dbReference>
<dbReference type="PANTHER" id="PTHR11795">
    <property type="entry name" value="BRANCHED-CHAIN AMINO ACID TRANSPORT SYSTEM PERMEASE PROTEIN LIVH"/>
    <property type="match status" value="1"/>
</dbReference>
<evidence type="ECO:0000256" key="6">
    <source>
        <dbReference type="ARBA" id="ARBA00022989"/>
    </source>
</evidence>
<evidence type="ECO:0000256" key="3">
    <source>
        <dbReference type="ARBA" id="ARBA00022475"/>
    </source>
</evidence>
<dbReference type="RefSeq" id="WP_133900481.1">
    <property type="nucleotide sequence ID" value="NZ_SOCP01000001.1"/>
</dbReference>
<gene>
    <name evidence="10" type="ORF">CLV71_10117</name>
</gene>
<feature type="transmembrane region" description="Helical" evidence="9">
    <location>
        <begin position="230"/>
        <end position="248"/>
    </location>
</feature>
<accession>A0A4R7W3D0</accession>
<evidence type="ECO:0000313" key="11">
    <source>
        <dbReference type="Proteomes" id="UP000294927"/>
    </source>
</evidence>
<evidence type="ECO:0000256" key="8">
    <source>
        <dbReference type="ARBA" id="ARBA00037998"/>
    </source>
</evidence>
<dbReference type="GO" id="GO:0005886">
    <property type="term" value="C:plasma membrane"/>
    <property type="evidence" value="ECO:0007669"/>
    <property type="project" value="UniProtKB-SubCell"/>
</dbReference>
<feature type="transmembrane region" description="Helical" evidence="9">
    <location>
        <begin position="59"/>
        <end position="83"/>
    </location>
</feature>
<evidence type="ECO:0000256" key="7">
    <source>
        <dbReference type="ARBA" id="ARBA00023136"/>
    </source>
</evidence>
<comment type="caution">
    <text evidence="10">The sequence shown here is derived from an EMBL/GenBank/DDBJ whole genome shotgun (WGS) entry which is preliminary data.</text>
</comment>
<feature type="transmembrane region" description="Helical" evidence="9">
    <location>
        <begin position="133"/>
        <end position="152"/>
    </location>
</feature>
<evidence type="ECO:0000256" key="4">
    <source>
        <dbReference type="ARBA" id="ARBA00022692"/>
    </source>
</evidence>
<keyword evidence="4 9" id="KW-0812">Transmembrane</keyword>
<evidence type="ECO:0000256" key="9">
    <source>
        <dbReference type="SAM" id="Phobius"/>
    </source>
</evidence>
<keyword evidence="2" id="KW-0813">Transport</keyword>